<evidence type="ECO:0000256" key="3">
    <source>
        <dbReference type="ARBA" id="ARBA00023125"/>
    </source>
</evidence>
<dbReference type="PROSITE" id="PS50931">
    <property type="entry name" value="HTH_LYSR"/>
    <property type="match status" value="1"/>
</dbReference>
<comment type="caution">
    <text evidence="6">The sequence shown here is derived from an EMBL/GenBank/DDBJ whole genome shotgun (WGS) entry which is preliminary data.</text>
</comment>
<evidence type="ECO:0000256" key="4">
    <source>
        <dbReference type="ARBA" id="ARBA00023163"/>
    </source>
</evidence>
<dbReference type="Proteomes" id="UP000321638">
    <property type="component" value="Unassembled WGS sequence"/>
</dbReference>
<comment type="similarity">
    <text evidence="1">Belongs to the LysR transcriptional regulatory family.</text>
</comment>
<dbReference type="GO" id="GO:0003700">
    <property type="term" value="F:DNA-binding transcription factor activity"/>
    <property type="evidence" value="ECO:0007669"/>
    <property type="project" value="InterPro"/>
</dbReference>
<dbReference type="Pfam" id="PF03466">
    <property type="entry name" value="LysR_substrate"/>
    <property type="match status" value="1"/>
</dbReference>
<dbReference type="Gene3D" id="3.40.190.290">
    <property type="match status" value="1"/>
</dbReference>
<dbReference type="InterPro" id="IPR036390">
    <property type="entry name" value="WH_DNA-bd_sf"/>
</dbReference>
<dbReference type="InterPro" id="IPR036388">
    <property type="entry name" value="WH-like_DNA-bd_sf"/>
</dbReference>
<sequence>MSWDDFDAFCRVIEHGGFSAAAQAMAWPKSSVSAAVARLEEELKTRLLERTTRRLRLTEAGEALYRNVAPMFRRLREARIEAMALGDAVHGTLRIAAPYEFGAHHLAAVACDMLDRYPGLEIDIDVEHARIDPFDRHFDIVFTAIDDALPDSSLVARRIFALDRGVFAAPGLLARHPPVTRPQDLADLPFLAGPNEADWAFTAADGAVERVRVAPRMRSSNAEVRRHAAIAGLGLLRVTASYCREALRDGLLQALLPGFTCDPLRIYAVLPGRHLMPAKVRVFLDTLAATARP</sequence>
<dbReference type="OrthoDB" id="8479357at2"/>
<evidence type="ECO:0000256" key="2">
    <source>
        <dbReference type="ARBA" id="ARBA00023015"/>
    </source>
</evidence>
<evidence type="ECO:0000313" key="6">
    <source>
        <dbReference type="EMBL" id="TXL77710.1"/>
    </source>
</evidence>
<organism evidence="6 7">
    <name type="scientific">Vineibacter terrae</name>
    <dbReference type="NCBI Taxonomy" id="2586908"/>
    <lineage>
        <taxon>Bacteria</taxon>
        <taxon>Pseudomonadati</taxon>
        <taxon>Pseudomonadota</taxon>
        <taxon>Alphaproteobacteria</taxon>
        <taxon>Hyphomicrobiales</taxon>
        <taxon>Vineibacter</taxon>
    </lineage>
</organism>
<dbReference type="Gene3D" id="1.10.10.10">
    <property type="entry name" value="Winged helix-like DNA-binding domain superfamily/Winged helix DNA-binding domain"/>
    <property type="match status" value="1"/>
</dbReference>
<dbReference type="AlphaFoldDB" id="A0A5C8PQH6"/>
<protein>
    <submittedName>
        <fullName evidence="6">LysR family transcriptional regulator</fullName>
    </submittedName>
</protein>
<evidence type="ECO:0000313" key="7">
    <source>
        <dbReference type="Proteomes" id="UP000321638"/>
    </source>
</evidence>
<dbReference type="GO" id="GO:0043565">
    <property type="term" value="F:sequence-specific DNA binding"/>
    <property type="evidence" value="ECO:0007669"/>
    <property type="project" value="TreeGrafter"/>
</dbReference>
<dbReference type="Pfam" id="PF00126">
    <property type="entry name" value="HTH_1"/>
    <property type="match status" value="1"/>
</dbReference>
<evidence type="ECO:0000256" key="1">
    <source>
        <dbReference type="ARBA" id="ARBA00009437"/>
    </source>
</evidence>
<dbReference type="CDD" id="cd08422">
    <property type="entry name" value="PBP2_CrgA_like"/>
    <property type="match status" value="1"/>
</dbReference>
<dbReference type="InterPro" id="IPR000847">
    <property type="entry name" value="LysR_HTH_N"/>
</dbReference>
<dbReference type="SUPFAM" id="SSF53850">
    <property type="entry name" value="Periplasmic binding protein-like II"/>
    <property type="match status" value="1"/>
</dbReference>
<dbReference type="FunFam" id="1.10.10.10:FF:000001">
    <property type="entry name" value="LysR family transcriptional regulator"/>
    <property type="match status" value="1"/>
</dbReference>
<dbReference type="InterPro" id="IPR058163">
    <property type="entry name" value="LysR-type_TF_proteobact-type"/>
</dbReference>
<accession>A0A5C8PQH6</accession>
<dbReference type="EMBL" id="VDUZ01000008">
    <property type="protein sequence ID" value="TXL77710.1"/>
    <property type="molecule type" value="Genomic_DNA"/>
</dbReference>
<reference evidence="6 7" key="1">
    <citation type="submission" date="2019-06" db="EMBL/GenBank/DDBJ databases">
        <title>New taxonomy in bacterial strain CC-CFT640, isolated from vineyard.</title>
        <authorList>
            <person name="Lin S.-Y."/>
            <person name="Tsai C.-F."/>
            <person name="Young C.-C."/>
        </authorList>
    </citation>
    <scope>NUCLEOTIDE SEQUENCE [LARGE SCALE GENOMIC DNA]</scope>
    <source>
        <strain evidence="6 7">CC-CFT640</strain>
    </source>
</reference>
<dbReference type="GO" id="GO:0006351">
    <property type="term" value="P:DNA-templated transcription"/>
    <property type="evidence" value="ECO:0007669"/>
    <property type="project" value="TreeGrafter"/>
</dbReference>
<dbReference type="InterPro" id="IPR005119">
    <property type="entry name" value="LysR_subst-bd"/>
</dbReference>
<evidence type="ECO:0000259" key="5">
    <source>
        <dbReference type="PROSITE" id="PS50931"/>
    </source>
</evidence>
<keyword evidence="4" id="KW-0804">Transcription</keyword>
<proteinExistence type="inferred from homology"/>
<keyword evidence="2" id="KW-0805">Transcription regulation</keyword>
<dbReference type="SUPFAM" id="SSF46785">
    <property type="entry name" value="Winged helix' DNA-binding domain"/>
    <property type="match status" value="1"/>
</dbReference>
<keyword evidence="7" id="KW-1185">Reference proteome</keyword>
<dbReference type="PANTHER" id="PTHR30537">
    <property type="entry name" value="HTH-TYPE TRANSCRIPTIONAL REGULATOR"/>
    <property type="match status" value="1"/>
</dbReference>
<name>A0A5C8PQH6_9HYPH</name>
<feature type="domain" description="HTH lysR-type" evidence="5">
    <location>
        <begin position="1"/>
        <end position="58"/>
    </location>
</feature>
<gene>
    <name evidence="6" type="ORF">FHP25_08910</name>
</gene>
<keyword evidence="3" id="KW-0238">DNA-binding</keyword>
<dbReference type="PANTHER" id="PTHR30537:SF5">
    <property type="entry name" value="HTH-TYPE TRANSCRIPTIONAL ACTIVATOR TTDR-RELATED"/>
    <property type="match status" value="1"/>
</dbReference>